<keyword evidence="3 5" id="KW-0067">ATP-binding</keyword>
<feature type="binding site" evidence="5">
    <location>
        <position position="247"/>
    </location>
    <ligand>
        <name>ATP</name>
        <dbReference type="ChEBI" id="CHEBI:30616"/>
    </ligand>
</feature>
<keyword evidence="4 5" id="KW-0143">Chaperone</keyword>
<comment type="caution">
    <text evidence="8">The sequence shown here is derived from an EMBL/GenBank/DDBJ whole genome shotgun (WGS) entry which is preliminary data.</text>
</comment>
<feature type="domain" description="AAA+ ATPase" evidence="6">
    <location>
        <begin position="49"/>
        <end position="323"/>
    </location>
</feature>
<protein>
    <recommendedName>
        <fullName evidence="5">ATP-dependent protease ATPase subunit HslU</fullName>
    </recommendedName>
    <alternativeName>
        <fullName evidence="5">Unfoldase HslU</fullName>
    </alternativeName>
</protein>
<comment type="similarity">
    <text evidence="1 5">Belongs to the ClpX chaperone family. HslU subfamily.</text>
</comment>
<comment type="function">
    <text evidence="5">ATPase subunit of a proteasome-like degradation complex; this subunit has chaperone activity. The binding of ATP and its subsequent hydrolysis by HslU are essential for unfolding of protein substrates subsequently hydrolyzed by HslV. HslU recognizes the N-terminal part of its protein substrates and unfolds these before they are guided to HslV for hydrolysis.</text>
</comment>
<dbReference type="InterPro" id="IPR050052">
    <property type="entry name" value="ATP-dep_Clp_protease_ClpX"/>
</dbReference>
<keyword evidence="9" id="KW-1185">Reference proteome</keyword>
<dbReference type="CDD" id="cd19498">
    <property type="entry name" value="RecA-like_HslU"/>
    <property type="match status" value="1"/>
</dbReference>
<evidence type="ECO:0000313" key="9">
    <source>
        <dbReference type="Proteomes" id="UP000312784"/>
    </source>
</evidence>
<dbReference type="NCBIfam" id="NF003544">
    <property type="entry name" value="PRK05201.1"/>
    <property type="match status" value="1"/>
</dbReference>
<evidence type="ECO:0000313" key="8">
    <source>
        <dbReference type="EMBL" id="TNV10172.1"/>
    </source>
</evidence>
<dbReference type="InterPro" id="IPR027417">
    <property type="entry name" value="P-loop_NTPase"/>
</dbReference>
<dbReference type="SMART" id="SM01086">
    <property type="entry name" value="ClpB_D2-small"/>
    <property type="match status" value="1"/>
</dbReference>
<feature type="domain" description="Clp ATPase C-terminal" evidence="7">
    <location>
        <begin position="326"/>
        <end position="420"/>
    </location>
</feature>
<evidence type="ECO:0000256" key="5">
    <source>
        <dbReference type="HAMAP-Rule" id="MF_00249"/>
    </source>
</evidence>
<feature type="binding site" evidence="5">
    <location>
        <position position="18"/>
    </location>
    <ligand>
        <name>ATP</name>
        <dbReference type="ChEBI" id="CHEBI:30616"/>
    </ligand>
</feature>
<dbReference type="RefSeq" id="WP_121536886.1">
    <property type="nucleotide sequence ID" value="NZ_JBHUFG010000044.1"/>
</dbReference>
<dbReference type="Gene3D" id="1.10.8.60">
    <property type="match status" value="1"/>
</dbReference>
<keyword evidence="2 5" id="KW-0547">Nucleotide-binding</keyword>
<reference evidence="8 9" key="1">
    <citation type="submission" date="2019-06" db="EMBL/GenBank/DDBJ databases">
        <title>Ochrobactrum cricket sp.nov., isolated from the insect Teleogryllus occipitalis living in deserted cropland.</title>
        <authorList>
            <person name="Hu M."/>
        </authorList>
    </citation>
    <scope>NUCLEOTIDE SEQUENCE [LARGE SCALE GENOMIC DNA]</scope>
    <source>
        <strain evidence="8 9">LCB8</strain>
    </source>
</reference>
<comment type="subunit">
    <text evidence="5">A double ring-shaped homohexamer of HslV is capped on each side by a ring-shaped HslU homohexamer. The assembly of the HslU/HslV complex is dependent on binding of ATP.</text>
</comment>
<dbReference type="InterPro" id="IPR004491">
    <property type="entry name" value="HslU"/>
</dbReference>
<feature type="binding site" evidence="5">
    <location>
        <position position="312"/>
    </location>
    <ligand>
        <name>ATP</name>
        <dbReference type="ChEBI" id="CHEBI:30616"/>
    </ligand>
</feature>
<dbReference type="HAMAP" id="MF_00249">
    <property type="entry name" value="HslU"/>
    <property type="match status" value="1"/>
</dbReference>
<dbReference type="InterPro" id="IPR003593">
    <property type="entry name" value="AAA+_ATPase"/>
</dbReference>
<dbReference type="PANTHER" id="PTHR48102:SF3">
    <property type="entry name" value="ATP-DEPENDENT PROTEASE ATPASE SUBUNIT HSLU"/>
    <property type="match status" value="1"/>
</dbReference>
<evidence type="ECO:0000259" key="6">
    <source>
        <dbReference type="SMART" id="SM00382"/>
    </source>
</evidence>
<name>A0ABY2XYY7_9HYPH</name>
<gene>
    <name evidence="5 8" type="primary">hslU</name>
    <name evidence="8" type="ORF">FIC94_20805</name>
</gene>
<dbReference type="Pfam" id="PF00004">
    <property type="entry name" value="AAA"/>
    <property type="match status" value="1"/>
</dbReference>
<dbReference type="Pfam" id="PF07724">
    <property type="entry name" value="AAA_2"/>
    <property type="match status" value="1"/>
</dbReference>
<dbReference type="InterPro" id="IPR019489">
    <property type="entry name" value="Clp_ATPase_C"/>
</dbReference>
<dbReference type="EMBL" id="VEWL01000019">
    <property type="protein sequence ID" value="TNV10172.1"/>
    <property type="molecule type" value="Genomic_DNA"/>
</dbReference>
<evidence type="ECO:0000256" key="1">
    <source>
        <dbReference type="ARBA" id="ARBA00009771"/>
    </source>
</evidence>
<organism evidence="8 9">
    <name type="scientific">Ochrobactrum teleogrylli</name>
    <dbReference type="NCBI Taxonomy" id="2479765"/>
    <lineage>
        <taxon>Bacteria</taxon>
        <taxon>Pseudomonadati</taxon>
        <taxon>Pseudomonadota</taxon>
        <taxon>Alphaproteobacteria</taxon>
        <taxon>Hyphomicrobiales</taxon>
        <taxon>Brucellaceae</taxon>
        <taxon>Brucella/Ochrobactrum group</taxon>
        <taxon>Ochrobactrum</taxon>
    </lineage>
</organism>
<evidence type="ECO:0000256" key="2">
    <source>
        <dbReference type="ARBA" id="ARBA00022741"/>
    </source>
</evidence>
<dbReference type="Gene3D" id="3.40.50.300">
    <property type="entry name" value="P-loop containing nucleotide triphosphate hydrolases"/>
    <property type="match status" value="1"/>
</dbReference>
<dbReference type="Proteomes" id="UP000312784">
    <property type="component" value="Unassembled WGS sequence"/>
</dbReference>
<evidence type="ECO:0000256" key="4">
    <source>
        <dbReference type="ARBA" id="ARBA00023186"/>
    </source>
</evidence>
<dbReference type="InterPro" id="IPR003959">
    <property type="entry name" value="ATPase_AAA_core"/>
</dbReference>
<keyword evidence="8" id="KW-0645">Protease</keyword>
<evidence type="ECO:0000259" key="7">
    <source>
        <dbReference type="SMART" id="SM01086"/>
    </source>
</evidence>
<keyword evidence="8" id="KW-0378">Hydrolase</keyword>
<keyword evidence="5" id="KW-0963">Cytoplasm</keyword>
<dbReference type="NCBIfam" id="TIGR00390">
    <property type="entry name" value="hslU"/>
    <property type="match status" value="1"/>
</dbReference>
<dbReference type="SMART" id="SM00382">
    <property type="entry name" value="AAA"/>
    <property type="match status" value="1"/>
</dbReference>
<accession>A0ABY2XYY7</accession>
<comment type="subcellular location">
    <subcellularLocation>
        <location evidence="5">Cytoplasm</location>
    </subcellularLocation>
</comment>
<evidence type="ECO:0000256" key="3">
    <source>
        <dbReference type="ARBA" id="ARBA00022840"/>
    </source>
</evidence>
<feature type="binding site" evidence="5">
    <location>
        <begin position="60"/>
        <end position="65"/>
    </location>
    <ligand>
        <name>ATP</name>
        <dbReference type="ChEBI" id="CHEBI:30616"/>
    </ligand>
</feature>
<sequence>MSNFSPREIVSELDRFIIGQNDAKRAVAIALRNRWRRQQLEGQMREEVMPKNILMIGPTGVGKTEISRRLAKLAGAPFVKVEATKFTEVGYVGRDVEQIIRDLVEVAIGLVREKRREDVKAKAHLNAEERVLEALVGKTASPATRDSFRKKLRNGELDDKEIEIEVADTGSNSNFEIPGMPGANIGVLNLSDMLGKAMGGRTKTRKTTVKDSYAILVNDESDKLLDQDQIVQEALRVTEDEGIVFIDEIDKIASREGGGGAGVSREGVQRDLLPLVEGTTVATKYGPVKTDHILFITSGAFHVSKPSDLLPELQGRLPIRVELSALTREDFRRILTETEASLIKQYISLMETEEVTLSFTDDAIDALADIAVDLNATVENIGARRLQTVMEKVLDEISFTAPDKTGATFTVDANYVKDKVGALSKNTDLSRFIL</sequence>
<proteinExistence type="inferred from homology"/>
<dbReference type="SUPFAM" id="SSF52540">
    <property type="entry name" value="P-loop containing nucleoside triphosphate hydrolases"/>
    <property type="match status" value="1"/>
</dbReference>
<dbReference type="Gene3D" id="1.10.8.10">
    <property type="entry name" value="DNA helicase RuvA subunit, C-terminal domain"/>
    <property type="match status" value="1"/>
</dbReference>
<feature type="binding site" evidence="5">
    <location>
        <position position="384"/>
    </location>
    <ligand>
        <name>ATP</name>
        <dbReference type="ChEBI" id="CHEBI:30616"/>
    </ligand>
</feature>
<dbReference type="GO" id="GO:0006508">
    <property type="term" value="P:proteolysis"/>
    <property type="evidence" value="ECO:0007669"/>
    <property type="project" value="UniProtKB-KW"/>
</dbReference>
<dbReference type="PANTHER" id="PTHR48102">
    <property type="entry name" value="ATP-DEPENDENT CLP PROTEASE ATP-BINDING SUBUNIT CLPX-LIKE, MITOCHONDRIAL-RELATED"/>
    <property type="match status" value="1"/>
</dbReference>
<dbReference type="GO" id="GO:0008233">
    <property type="term" value="F:peptidase activity"/>
    <property type="evidence" value="ECO:0007669"/>
    <property type="project" value="UniProtKB-KW"/>
</dbReference>